<reference evidence="2" key="1">
    <citation type="journal article" date="2014" name="Int. J. Syst. Evol. Microbiol.">
        <title>Complete genome sequence of Corynebacterium casei LMG S-19264T (=DSM 44701T), isolated from a smear-ripened cheese.</title>
        <authorList>
            <consortium name="US DOE Joint Genome Institute (JGI-PGF)"/>
            <person name="Walter F."/>
            <person name="Albersmeier A."/>
            <person name="Kalinowski J."/>
            <person name="Ruckert C."/>
        </authorList>
    </citation>
    <scope>NUCLEOTIDE SEQUENCE</scope>
    <source>
        <strain evidence="2">CGMCC 1.15290</strain>
    </source>
</reference>
<dbReference type="EMBL" id="BMIB01000003">
    <property type="protein sequence ID" value="GGH70557.1"/>
    <property type="molecule type" value="Genomic_DNA"/>
</dbReference>
<protein>
    <recommendedName>
        <fullName evidence="4">HmuY protein</fullName>
    </recommendedName>
</protein>
<accession>A0A917IZ77</accession>
<dbReference type="InterPro" id="IPR025921">
    <property type="entry name" value="HmuY"/>
</dbReference>
<reference evidence="2" key="2">
    <citation type="submission" date="2020-09" db="EMBL/GenBank/DDBJ databases">
        <authorList>
            <person name="Sun Q."/>
            <person name="Zhou Y."/>
        </authorList>
    </citation>
    <scope>NUCLEOTIDE SEQUENCE</scope>
    <source>
        <strain evidence="2">CGMCC 1.15290</strain>
    </source>
</reference>
<evidence type="ECO:0000313" key="3">
    <source>
        <dbReference type="Proteomes" id="UP000627292"/>
    </source>
</evidence>
<proteinExistence type="predicted"/>
<gene>
    <name evidence="2" type="ORF">GCM10011379_28970</name>
</gene>
<keyword evidence="1" id="KW-0732">Signal</keyword>
<feature type="chain" id="PRO_5037068979" description="HmuY protein" evidence="1">
    <location>
        <begin position="20"/>
        <end position="242"/>
    </location>
</feature>
<dbReference type="CDD" id="cd12105">
    <property type="entry name" value="HmuY"/>
    <property type="match status" value="1"/>
</dbReference>
<dbReference type="PROSITE" id="PS51257">
    <property type="entry name" value="PROKAR_LIPOPROTEIN"/>
    <property type="match status" value="1"/>
</dbReference>
<comment type="caution">
    <text evidence="2">The sequence shown here is derived from an EMBL/GenBank/DDBJ whole genome shotgun (WGS) entry which is preliminary data.</text>
</comment>
<evidence type="ECO:0000256" key="1">
    <source>
        <dbReference type="SAM" id="SignalP"/>
    </source>
</evidence>
<evidence type="ECO:0008006" key="4">
    <source>
        <dbReference type="Google" id="ProtNLM"/>
    </source>
</evidence>
<dbReference type="RefSeq" id="WP_188953435.1">
    <property type="nucleotide sequence ID" value="NZ_BMIB01000003.1"/>
</dbReference>
<keyword evidence="3" id="KW-1185">Reference proteome</keyword>
<dbReference type="AlphaFoldDB" id="A0A917IZ77"/>
<evidence type="ECO:0000313" key="2">
    <source>
        <dbReference type="EMBL" id="GGH70557.1"/>
    </source>
</evidence>
<feature type="signal peptide" evidence="1">
    <location>
        <begin position="1"/>
        <end position="19"/>
    </location>
</feature>
<dbReference type="Proteomes" id="UP000627292">
    <property type="component" value="Unassembled WGS sequence"/>
</dbReference>
<name>A0A917IZ77_9BACT</name>
<organism evidence="2 3">
    <name type="scientific">Filimonas zeae</name>
    <dbReference type="NCBI Taxonomy" id="1737353"/>
    <lineage>
        <taxon>Bacteria</taxon>
        <taxon>Pseudomonadati</taxon>
        <taxon>Bacteroidota</taxon>
        <taxon>Chitinophagia</taxon>
        <taxon>Chitinophagales</taxon>
        <taxon>Chitinophagaceae</taxon>
        <taxon>Filimonas</taxon>
    </lineage>
</organism>
<dbReference type="Pfam" id="PF14064">
    <property type="entry name" value="HmuY"/>
    <property type="match status" value="1"/>
</dbReference>
<sequence>MKKLSIQTFYLFISLALLTACSKNSTEDVPEPEPPVADTMFNRLITVLNFGEALAEGSQPLDPQLPIYYSLEQNQPAPATYKQTNRWDISFNGTYRSFMGGNNSITGNLGAGGPGKGGILILAKNFEEVTTITADADFRTGSGLIGTDDSGAFGQGLGYYLYDFDGTIKGDGSYNSQHIAWVIQSGRTVVVRTARGNYAKIKMLSIYKDALNPKDWKRDAPHPYFSFQYVLAKAGSKTFDIK</sequence>